<name>A0A1G2QJV6_9BACT</name>
<evidence type="ECO:0000256" key="1">
    <source>
        <dbReference type="SAM" id="MobiDB-lite"/>
    </source>
</evidence>
<dbReference type="PROSITE" id="PS50093">
    <property type="entry name" value="PKD"/>
    <property type="match status" value="1"/>
</dbReference>
<feature type="domain" description="PKD" evidence="2">
    <location>
        <begin position="221"/>
        <end position="251"/>
    </location>
</feature>
<dbReference type="InterPro" id="IPR013783">
    <property type="entry name" value="Ig-like_fold"/>
</dbReference>
<reference evidence="3 4" key="1">
    <citation type="journal article" date="2016" name="Nat. Commun.">
        <title>Thousands of microbial genomes shed light on interconnected biogeochemical processes in an aquifer system.</title>
        <authorList>
            <person name="Anantharaman K."/>
            <person name="Brown C.T."/>
            <person name="Hug L.A."/>
            <person name="Sharon I."/>
            <person name="Castelle C.J."/>
            <person name="Probst A.J."/>
            <person name="Thomas B.C."/>
            <person name="Singh A."/>
            <person name="Wilkins M.J."/>
            <person name="Karaoz U."/>
            <person name="Brodie E.L."/>
            <person name="Williams K.H."/>
            <person name="Hubbard S.S."/>
            <person name="Banfield J.F."/>
        </authorList>
    </citation>
    <scope>NUCLEOTIDE SEQUENCE [LARGE SCALE GENOMIC DNA]</scope>
</reference>
<dbReference type="InterPro" id="IPR036415">
    <property type="entry name" value="Lamin_tail_dom_sf"/>
</dbReference>
<dbReference type="Pfam" id="PF18911">
    <property type="entry name" value="PKD_4"/>
    <property type="match status" value="1"/>
</dbReference>
<dbReference type="InterPro" id="IPR000601">
    <property type="entry name" value="PKD_dom"/>
</dbReference>
<evidence type="ECO:0000259" key="2">
    <source>
        <dbReference type="PROSITE" id="PS50093"/>
    </source>
</evidence>
<dbReference type="CDD" id="cd00146">
    <property type="entry name" value="PKD"/>
    <property type="match status" value="1"/>
</dbReference>
<feature type="compositionally biased region" description="Polar residues" evidence="1">
    <location>
        <begin position="134"/>
        <end position="149"/>
    </location>
</feature>
<dbReference type="Gene3D" id="2.60.40.10">
    <property type="entry name" value="Immunoglobulins"/>
    <property type="match status" value="1"/>
</dbReference>
<accession>A0A1G2QJV6</accession>
<proteinExistence type="predicted"/>
<feature type="region of interest" description="Disordered" evidence="1">
    <location>
        <begin position="129"/>
        <end position="160"/>
    </location>
</feature>
<gene>
    <name evidence="3" type="ORF">A2556_03070</name>
</gene>
<dbReference type="SUPFAM" id="SSF49299">
    <property type="entry name" value="PKD domain"/>
    <property type="match status" value="1"/>
</dbReference>
<dbReference type="AlphaFoldDB" id="A0A1G2QJV6"/>
<dbReference type="SUPFAM" id="SSF74853">
    <property type="entry name" value="Lamin A/C globular tail domain"/>
    <property type="match status" value="1"/>
</dbReference>
<comment type="caution">
    <text evidence="3">The sequence shown here is derived from an EMBL/GenBank/DDBJ whole genome shotgun (WGS) entry which is preliminary data.</text>
</comment>
<dbReference type="Proteomes" id="UP000177140">
    <property type="component" value="Unassembled WGS sequence"/>
</dbReference>
<evidence type="ECO:0000313" key="4">
    <source>
        <dbReference type="Proteomes" id="UP000177140"/>
    </source>
</evidence>
<sequence>MLLRNFNNLLLTNKIIIFWWVGVLFFSPMLAQATVEKIVFTTEPQMVVPGQMSGSITIQTQTSDGIKEDVTETMDLIFSSDSSTGEFLGSTGNPVTKYMSKNSANRTFYYRDSLLGEHIISVEATGRDSGHKFSASQKITVSDTPVATSTDEDDSQTASSTAVVIVSGGGNYSAHSSQTDLSDYEESTPSIGAGRKRLAIVGSPIDFKVEQSKGASGINRYAWSFGDGTSAEGEQVSHGYKFPGEYNVVLNGYWGNTQLVARTKVLVEEAKVVLAKIDQRLGFAEVVNNGQKEINLGHWVLRGAIDTPLPLDTIIDAGKSIKVPLDPKIFTATSSQLVLISADGYEVVKGEGLSILELENKLLQLKEQLMALQFDPDQSLAGGEVLTGGEIENNDQKPTAKIITLEPKLSWWQKMFRIGK</sequence>
<dbReference type="EMBL" id="MHTM01000043">
    <property type="protein sequence ID" value="OHA60895.1"/>
    <property type="molecule type" value="Genomic_DNA"/>
</dbReference>
<evidence type="ECO:0000313" key="3">
    <source>
        <dbReference type="EMBL" id="OHA60895.1"/>
    </source>
</evidence>
<protein>
    <recommendedName>
        <fullName evidence="2">PKD domain-containing protein</fullName>
    </recommendedName>
</protein>
<organism evidence="3 4">
    <name type="scientific">Candidatus Vogelbacteria bacterium RIFOXYD2_FULL_44_9</name>
    <dbReference type="NCBI Taxonomy" id="1802441"/>
    <lineage>
        <taxon>Bacteria</taxon>
        <taxon>Candidatus Vogeliibacteriota</taxon>
    </lineage>
</organism>
<dbReference type="InterPro" id="IPR035986">
    <property type="entry name" value="PKD_dom_sf"/>
</dbReference>